<dbReference type="SUPFAM" id="SSF50814">
    <property type="entry name" value="Lipocalins"/>
    <property type="match status" value="1"/>
</dbReference>
<protein>
    <recommendedName>
        <fullName evidence="4">Lipocalin/cytosolic fatty-acid binding domain-containing protein</fullName>
    </recommendedName>
</protein>
<dbReference type="InterPro" id="IPR012674">
    <property type="entry name" value="Calycin"/>
</dbReference>
<sequence length="226" mass="26011">MISVLGLFLYFTSITQSHGQVLYSGSCPNLGGMKNFDLNRYVGLWYEVEKYLFLPEIKGNCVYVRYKDHTNDTFQADIVQVEAITRKHVVSPAYGRIVSDDGSASIHLRVNIRVPLTFINVQIDYPYFILDTDYDNYVIKWACRPGALGHNIQSTWILTRSRNYTPEIRRKVHEVLRQHGLRPQHLLLLDNYSCPSPRESENELAEEAAEVFPILDSNNNTETQPV</sequence>
<feature type="domain" description="Lipocalin/cytosolic fatty-acid binding" evidence="4">
    <location>
        <begin position="121"/>
        <end position="184"/>
    </location>
</feature>
<evidence type="ECO:0000259" key="4">
    <source>
        <dbReference type="Pfam" id="PF00061"/>
    </source>
</evidence>
<comment type="caution">
    <text evidence="5">The sequence shown here is derived from an EMBL/GenBank/DDBJ whole genome shotgun (WGS) entry which is preliminary data.</text>
</comment>
<evidence type="ECO:0000256" key="3">
    <source>
        <dbReference type="SAM" id="SignalP"/>
    </source>
</evidence>
<dbReference type="InterPro" id="IPR022272">
    <property type="entry name" value="Lipocalin_CS"/>
</dbReference>
<evidence type="ECO:0000313" key="5">
    <source>
        <dbReference type="EMBL" id="CAL8073102.1"/>
    </source>
</evidence>
<dbReference type="PRINTS" id="PR01273">
    <property type="entry name" value="INVTBRTCOLOR"/>
</dbReference>
<dbReference type="Gene3D" id="2.40.128.20">
    <property type="match status" value="1"/>
</dbReference>
<accession>A0ABP1PS13</accession>
<evidence type="ECO:0000256" key="2">
    <source>
        <dbReference type="RuleBase" id="RU003695"/>
    </source>
</evidence>
<evidence type="ECO:0000256" key="1">
    <source>
        <dbReference type="ARBA" id="ARBA00023157"/>
    </source>
</evidence>
<reference evidence="5 6" key="1">
    <citation type="submission" date="2024-08" db="EMBL/GenBank/DDBJ databases">
        <authorList>
            <person name="Cucini C."/>
            <person name="Frati F."/>
        </authorList>
    </citation>
    <scope>NUCLEOTIDE SEQUENCE [LARGE SCALE GENOMIC DNA]</scope>
</reference>
<gene>
    <name evidence="5" type="ORF">ODALV1_LOCUS2493</name>
</gene>
<dbReference type="InterPro" id="IPR003057">
    <property type="entry name" value="Invtbrt_color"/>
</dbReference>
<dbReference type="PANTHER" id="PTHR10612:SF41">
    <property type="entry name" value="GLIAL LAZARILLO, ISOFORM A"/>
    <property type="match status" value="1"/>
</dbReference>
<proteinExistence type="inferred from homology"/>
<keyword evidence="1" id="KW-1015">Disulfide bond</keyword>
<name>A0ABP1PS13_9HEXA</name>
<dbReference type="InterPro" id="IPR000566">
    <property type="entry name" value="Lipocln_cytosolic_FA-bd_dom"/>
</dbReference>
<feature type="chain" id="PRO_5045083467" description="Lipocalin/cytosolic fatty-acid binding domain-containing protein" evidence="3">
    <location>
        <begin position="20"/>
        <end position="226"/>
    </location>
</feature>
<organism evidence="5 6">
    <name type="scientific">Orchesella dallaii</name>
    <dbReference type="NCBI Taxonomy" id="48710"/>
    <lineage>
        <taxon>Eukaryota</taxon>
        <taxon>Metazoa</taxon>
        <taxon>Ecdysozoa</taxon>
        <taxon>Arthropoda</taxon>
        <taxon>Hexapoda</taxon>
        <taxon>Collembola</taxon>
        <taxon>Entomobryomorpha</taxon>
        <taxon>Entomobryoidea</taxon>
        <taxon>Orchesellidae</taxon>
        <taxon>Orchesellinae</taxon>
        <taxon>Orchesella</taxon>
    </lineage>
</organism>
<dbReference type="EMBL" id="CAXLJM020000007">
    <property type="protein sequence ID" value="CAL8073102.1"/>
    <property type="molecule type" value="Genomic_DNA"/>
</dbReference>
<keyword evidence="6" id="KW-1185">Reference proteome</keyword>
<dbReference type="PROSITE" id="PS00213">
    <property type="entry name" value="LIPOCALIN"/>
    <property type="match status" value="1"/>
</dbReference>
<dbReference type="Pfam" id="PF00061">
    <property type="entry name" value="Lipocalin"/>
    <property type="match status" value="1"/>
</dbReference>
<comment type="similarity">
    <text evidence="2">Belongs to the calycin superfamily. Lipocalin family.</text>
</comment>
<dbReference type="Proteomes" id="UP001642540">
    <property type="component" value="Unassembled WGS sequence"/>
</dbReference>
<feature type="signal peptide" evidence="3">
    <location>
        <begin position="1"/>
        <end position="19"/>
    </location>
</feature>
<dbReference type="PANTHER" id="PTHR10612">
    <property type="entry name" value="APOLIPOPROTEIN D"/>
    <property type="match status" value="1"/>
</dbReference>
<evidence type="ECO:0000313" key="6">
    <source>
        <dbReference type="Proteomes" id="UP001642540"/>
    </source>
</evidence>
<keyword evidence="3" id="KW-0732">Signal</keyword>